<comment type="caution">
    <text evidence="1">The sequence shown here is derived from an EMBL/GenBank/DDBJ whole genome shotgun (WGS) entry which is preliminary data.</text>
</comment>
<dbReference type="Proteomes" id="UP000805193">
    <property type="component" value="Unassembled WGS sequence"/>
</dbReference>
<evidence type="ECO:0000313" key="2">
    <source>
        <dbReference type="Proteomes" id="UP000805193"/>
    </source>
</evidence>
<keyword evidence="2" id="KW-1185">Reference proteome</keyword>
<sequence length="167" mass="18523">MFNVPEFTTHSWGEALRCRRTKPRKVPRCRTNERSDVKFFRNTDRHSLGTLLGSRCTSSTRSLRADLRRSGHGDARRSPPMVTLRAWVQETSGKGNAGHPSRMSTPEPASGDVRDQARIRKPGSAGRLGEVRRLKNDSGHLGSAGSQPPRLLLLAAVGCANSRQRQR</sequence>
<reference evidence="1 2" key="1">
    <citation type="journal article" date="2020" name="Cell">
        <title>Large-Scale Comparative Analyses of Tick Genomes Elucidate Their Genetic Diversity and Vector Capacities.</title>
        <authorList>
            <consortium name="Tick Genome and Microbiome Consortium (TIGMIC)"/>
            <person name="Jia N."/>
            <person name="Wang J."/>
            <person name="Shi W."/>
            <person name="Du L."/>
            <person name="Sun Y."/>
            <person name="Zhan W."/>
            <person name="Jiang J.F."/>
            <person name="Wang Q."/>
            <person name="Zhang B."/>
            <person name="Ji P."/>
            <person name="Bell-Sakyi L."/>
            <person name="Cui X.M."/>
            <person name="Yuan T.T."/>
            <person name="Jiang B.G."/>
            <person name="Yang W.F."/>
            <person name="Lam T.T."/>
            <person name="Chang Q.C."/>
            <person name="Ding S.J."/>
            <person name="Wang X.J."/>
            <person name="Zhu J.G."/>
            <person name="Ruan X.D."/>
            <person name="Zhao L."/>
            <person name="Wei J.T."/>
            <person name="Ye R.Z."/>
            <person name="Que T.C."/>
            <person name="Du C.H."/>
            <person name="Zhou Y.H."/>
            <person name="Cheng J.X."/>
            <person name="Dai P.F."/>
            <person name="Guo W.B."/>
            <person name="Han X.H."/>
            <person name="Huang E.J."/>
            <person name="Li L.F."/>
            <person name="Wei W."/>
            <person name="Gao Y.C."/>
            <person name="Liu J.Z."/>
            <person name="Shao H.Z."/>
            <person name="Wang X."/>
            <person name="Wang C.C."/>
            <person name="Yang T.C."/>
            <person name="Huo Q.B."/>
            <person name="Li W."/>
            <person name="Chen H.Y."/>
            <person name="Chen S.E."/>
            <person name="Zhou L.G."/>
            <person name="Ni X.B."/>
            <person name="Tian J.H."/>
            <person name="Sheng Y."/>
            <person name="Liu T."/>
            <person name="Pan Y.S."/>
            <person name="Xia L.Y."/>
            <person name="Li J."/>
            <person name="Zhao F."/>
            <person name="Cao W.C."/>
        </authorList>
    </citation>
    <scope>NUCLEOTIDE SEQUENCE [LARGE SCALE GENOMIC DNA]</scope>
    <source>
        <strain evidence="1">Iper-2018</strain>
    </source>
</reference>
<organism evidence="1 2">
    <name type="scientific">Ixodes persulcatus</name>
    <name type="common">Taiga tick</name>
    <dbReference type="NCBI Taxonomy" id="34615"/>
    <lineage>
        <taxon>Eukaryota</taxon>
        <taxon>Metazoa</taxon>
        <taxon>Ecdysozoa</taxon>
        <taxon>Arthropoda</taxon>
        <taxon>Chelicerata</taxon>
        <taxon>Arachnida</taxon>
        <taxon>Acari</taxon>
        <taxon>Parasitiformes</taxon>
        <taxon>Ixodida</taxon>
        <taxon>Ixodoidea</taxon>
        <taxon>Ixodidae</taxon>
        <taxon>Ixodinae</taxon>
        <taxon>Ixodes</taxon>
    </lineage>
</organism>
<evidence type="ECO:0000313" key="1">
    <source>
        <dbReference type="EMBL" id="KAG0431227.1"/>
    </source>
</evidence>
<gene>
    <name evidence="1" type="ORF">HPB47_021965</name>
</gene>
<accession>A0AC60QD83</accession>
<proteinExistence type="predicted"/>
<name>A0AC60QD83_IXOPE</name>
<dbReference type="EMBL" id="JABSTQ010009243">
    <property type="protein sequence ID" value="KAG0431227.1"/>
    <property type="molecule type" value="Genomic_DNA"/>
</dbReference>
<protein>
    <submittedName>
        <fullName evidence="1">Uncharacterized protein</fullName>
    </submittedName>
</protein>